<dbReference type="InterPro" id="IPR001763">
    <property type="entry name" value="Rhodanese-like_dom"/>
</dbReference>
<dbReference type="PROSITE" id="PS50206">
    <property type="entry name" value="RHODANESE_3"/>
    <property type="match status" value="1"/>
</dbReference>
<dbReference type="InterPro" id="IPR036873">
    <property type="entry name" value="Rhodanese-like_dom_sf"/>
</dbReference>
<dbReference type="CDD" id="cd00158">
    <property type="entry name" value="RHOD"/>
    <property type="match status" value="1"/>
</dbReference>
<gene>
    <name evidence="3" type="ORF">E4P82_01555</name>
</gene>
<dbReference type="SUPFAM" id="SSF52821">
    <property type="entry name" value="Rhodanese/Cell cycle control phosphatase"/>
    <property type="match status" value="1"/>
</dbReference>
<evidence type="ECO:0000259" key="2">
    <source>
        <dbReference type="PROSITE" id="PS50206"/>
    </source>
</evidence>
<keyword evidence="4" id="KW-1185">Reference proteome</keyword>
<reference evidence="3 4" key="1">
    <citation type="submission" date="2019-03" db="EMBL/GenBank/DDBJ databases">
        <title>Metabolic reconstructions from genomes of highly enriched 'Candidatus Accumulibacter' and 'Candidatus Competibacter' bioreactor populations.</title>
        <authorList>
            <person name="Annavajhala M.K."/>
            <person name="Welles L."/>
            <person name="Abbas B."/>
            <person name="Sorokin D."/>
            <person name="Park H."/>
            <person name="Van Loosdrecht M."/>
            <person name="Chandran K."/>
        </authorList>
    </citation>
    <scope>NUCLEOTIDE SEQUENCE [LARGE SCALE GENOMIC DNA]</scope>
    <source>
        <strain evidence="3 4">SBR_G</strain>
    </source>
</reference>
<dbReference type="SMART" id="SM00450">
    <property type="entry name" value="RHOD"/>
    <property type="match status" value="1"/>
</dbReference>
<keyword evidence="1" id="KW-1133">Transmembrane helix</keyword>
<evidence type="ECO:0000313" key="3">
    <source>
        <dbReference type="EMBL" id="NMQ17996.1"/>
    </source>
</evidence>
<accession>A0ABX1TF52</accession>
<dbReference type="EMBL" id="SPMZ01000005">
    <property type="protein sequence ID" value="NMQ17996.1"/>
    <property type="molecule type" value="Genomic_DNA"/>
</dbReference>
<dbReference type="PANTHER" id="PTHR43031">
    <property type="entry name" value="FAD-DEPENDENT OXIDOREDUCTASE"/>
    <property type="match status" value="1"/>
</dbReference>
<organism evidence="3 4">
    <name type="scientific">Candidatus Competibacter phosphatis</name>
    <dbReference type="NCBI Taxonomy" id="221280"/>
    <lineage>
        <taxon>Bacteria</taxon>
        <taxon>Pseudomonadati</taxon>
        <taxon>Pseudomonadota</taxon>
        <taxon>Gammaproteobacteria</taxon>
        <taxon>Candidatus Competibacteraceae</taxon>
        <taxon>Candidatus Competibacter</taxon>
    </lineage>
</organism>
<keyword evidence="1" id="KW-0812">Transmembrane</keyword>
<feature type="domain" description="Rhodanese" evidence="2">
    <location>
        <begin position="50"/>
        <end position="140"/>
    </location>
</feature>
<dbReference type="Pfam" id="PF00581">
    <property type="entry name" value="Rhodanese"/>
    <property type="match status" value="1"/>
</dbReference>
<feature type="transmembrane region" description="Helical" evidence="1">
    <location>
        <begin position="12"/>
        <end position="31"/>
    </location>
</feature>
<evidence type="ECO:0000256" key="1">
    <source>
        <dbReference type="SAM" id="Phobius"/>
    </source>
</evidence>
<dbReference type="Gene3D" id="3.40.250.10">
    <property type="entry name" value="Rhodanese-like domain"/>
    <property type="match status" value="1"/>
</dbReference>
<name>A0ABX1TF52_9GAMM</name>
<dbReference type="Proteomes" id="UP000760480">
    <property type="component" value="Unassembled WGS sequence"/>
</dbReference>
<comment type="caution">
    <text evidence="3">The sequence shown here is derived from an EMBL/GenBank/DDBJ whole genome shotgun (WGS) entry which is preliminary data.</text>
</comment>
<dbReference type="InterPro" id="IPR050229">
    <property type="entry name" value="GlpE_sulfurtransferase"/>
</dbReference>
<proteinExistence type="predicted"/>
<protein>
    <submittedName>
        <fullName evidence="3">Rhodanese-like domain-containing protein</fullName>
    </submittedName>
</protein>
<sequence>MSDFIEFSTQNWLLFLALFAIAGMLIGGEVLRKMRGVSSLSAAEALRLINDQEALILDVRDGGEYKEGHIPQARHIPLGALRDRLGELTKAKDKPIVVYCRNGATSQAACAQIKKSGIADVYSLSGGLSAWQEANLPVSRKKS</sequence>
<dbReference type="PANTHER" id="PTHR43031:SF18">
    <property type="entry name" value="RHODANESE-RELATED SULFURTRANSFERASES"/>
    <property type="match status" value="1"/>
</dbReference>
<evidence type="ECO:0000313" key="4">
    <source>
        <dbReference type="Proteomes" id="UP000760480"/>
    </source>
</evidence>
<keyword evidence="1" id="KW-0472">Membrane</keyword>
<dbReference type="RefSeq" id="WP_169247252.1">
    <property type="nucleotide sequence ID" value="NZ_SPMZ01000005.1"/>
</dbReference>